<keyword evidence="5 8" id="KW-0812">Transmembrane</keyword>
<keyword evidence="7 8" id="KW-0472">Membrane</keyword>
<evidence type="ECO:0000256" key="5">
    <source>
        <dbReference type="ARBA" id="ARBA00022692"/>
    </source>
</evidence>
<evidence type="ECO:0000313" key="10">
    <source>
        <dbReference type="Proteomes" id="UP000028868"/>
    </source>
</evidence>
<feature type="transmembrane region" description="Helical" evidence="8">
    <location>
        <begin position="41"/>
        <end position="62"/>
    </location>
</feature>
<name>A0A024P1D2_9BACI</name>
<comment type="caution">
    <text evidence="9">The sequence shown here is derived from an EMBL/GenBank/DDBJ whole genome shotgun (WGS) entry which is preliminary data.</text>
</comment>
<keyword evidence="10" id="KW-1185">Reference proteome</keyword>
<keyword evidence="4" id="KW-0309">Germination</keyword>
<dbReference type="PANTHER" id="PTHR34975:SF2">
    <property type="entry name" value="SPORE GERMINATION PROTEIN A2"/>
    <property type="match status" value="1"/>
</dbReference>
<dbReference type="EMBL" id="CCDI010000001">
    <property type="protein sequence ID" value="CDQ21868.1"/>
    <property type="molecule type" value="Genomic_DNA"/>
</dbReference>
<accession>A0A024P1D2</accession>
<evidence type="ECO:0000256" key="2">
    <source>
        <dbReference type="ARBA" id="ARBA00007998"/>
    </source>
</evidence>
<feature type="transmembrane region" description="Helical" evidence="8">
    <location>
        <begin position="273"/>
        <end position="293"/>
    </location>
</feature>
<dbReference type="NCBIfam" id="TIGR00912">
    <property type="entry name" value="2A0309"/>
    <property type="match status" value="1"/>
</dbReference>
<dbReference type="RefSeq" id="WP_035504743.1">
    <property type="nucleotide sequence ID" value="NZ_CCDH010000002.1"/>
</dbReference>
<evidence type="ECO:0000313" key="9">
    <source>
        <dbReference type="EMBL" id="CDQ21868.1"/>
    </source>
</evidence>
<feature type="transmembrane region" description="Helical" evidence="8">
    <location>
        <begin position="305"/>
        <end position="323"/>
    </location>
</feature>
<proteinExistence type="inferred from homology"/>
<evidence type="ECO:0000256" key="6">
    <source>
        <dbReference type="ARBA" id="ARBA00022989"/>
    </source>
</evidence>
<feature type="transmembrane region" description="Helical" evidence="8">
    <location>
        <begin position="12"/>
        <end position="29"/>
    </location>
</feature>
<keyword evidence="6 8" id="KW-1133">Transmembrane helix</keyword>
<dbReference type="InterPro" id="IPR004761">
    <property type="entry name" value="Spore_GerAB"/>
</dbReference>
<evidence type="ECO:0000256" key="8">
    <source>
        <dbReference type="SAM" id="Phobius"/>
    </source>
</evidence>
<feature type="transmembrane region" description="Helical" evidence="8">
    <location>
        <begin position="118"/>
        <end position="136"/>
    </location>
</feature>
<feature type="transmembrane region" description="Helical" evidence="8">
    <location>
        <begin position="82"/>
        <end position="103"/>
    </location>
</feature>
<dbReference type="AlphaFoldDB" id="A0A024P1D2"/>
<dbReference type="Gene3D" id="1.20.1740.10">
    <property type="entry name" value="Amino acid/polyamine transporter I"/>
    <property type="match status" value="1"/>
</dbReference>
<evidence type="ECO:0000256" key="7">
    <source>
        <dbReference type="ARBA" id="ARBA00023136"/>
    </source>
</evidence>
<gene>
    <name evidence="9" type="primary">yndE_1</name>
    <name evidence="9" type="ORF">BN983_00063</name>
</gene>
<feature type="transmembrane region" description="Helical" evidence="8">
    <location>
        <begin position="216"/>
        <end position="237"/>
    </location>
</feature>
<protein>
    <submittedName>
        <fullName evidence="9">Spore germination protein YndE</fullName>
    </submittedName>
</protein>
<comment type="similarity">
    <text evidence="2">Belongs to the amino acid-polyamine-organocation (APC) superfamily. Spore germination protein (SGP) (TC 2.A.3.9) family.</text>
</comment>
<organism evidence="9 10">
    <name type="scientific">Halobacillus karajensis</name>
    <dbReference type="NCBI Taxonomy" id="195088"/>
    <lineage>
        <taxon>Bacteria</taxon>
        <taxon>Bacillati</taxon>
        <taxon>Bacillota</taxon>
        <taxon>Bacilli</taxon>
        <taxon>Bacillales</taxon>
        <taxon>Bacillaceae</taxon>
        <taxon>Halobacillus</taxon>
    </lineage>
</organism>
<reference evidence="10" key="1">
    <citation type="submission" date="2014-03" db="EMBL/GenBank/DDBJ databases">
        <authorList>
            <person name="Urmite Genomes U."/>
        </authorList>
    </citation>
    <scope>NUCLEOTIDE SEQUENCE [LARGE SCALE GENOMIC DNA]</scope>
    <source>
        <strain evidence="10">HD-03</strain>
    </source>
</reference>
<dbReference type="Pfam" id="PF03845">
    <property type="entry name" value="Spore_permease"/>
    <property type="match status" value="1"/>
</dbReference>
<dbReference type="Proteomes" id="UP000028868">
    <property type="component" value="Unassembled WGS sequence"/>
</dbReference>
<feature type="transmembrane region" description="Helical" evidence="8">
    <location>
        <begin position="185"/>
        <end position="204"/>
    </location>
</feature>
<evidence type="ECO:0000256" key="1">
    <source>
        <dbReference type="ARBA" id="ARBA00004141"/>
    </source>
</evidence>
<feature type="transmembrane region" description="Helical" evidence="8">
    <location>
        <begin position="335"/>
        <end position="357"/>
    </location>
</feature>
<sequence length="365" mass="41546">MSDLKQMTMLQLIVVFISTMIGIGIILMPRDLAKEVDSPDLWVSIIFGALAVSVVICIYVTLAVRYPGLTFFEMSSTIMGKFFGWIFNFLFVVYSLIVAAYILRITAGIINNYLLDVTPLYTVVGSFLLVSMYLIYNGAGDIVRFFQLYFPIMMFMFFILCLLSIKNLDMQNVRPVLQNNFGATFSGIKITFFSYLGMEFLLIFAKLIKKRKAKHLLVTMWTSISLTALIYVVFHIISIGVLGVEELKEITFPTIEMAKSIEFQGFFFERFELIFLFGWLTTAFTSFTAYTYASTLGFKSLFKPTRWFLPVAGVFIFILTMLPKGLTEVFHYSTHIQVISFMAIVVLPVILLIVSLFRGNSYASS</sequence>
<dbReference type="GO" id="GO:0016020">
    <property type="term" value="C:membrane"/>
    <property type="evidence" value="ECO:0007669"/>
    <property type="project" value="UniProtKB-SubCell"/>
</dbReference>
<dbReference type="PANTHER" id="PTHR34975">
    <property type="entry name" value="SPORE GERMINATION PROTEIN A2"/>
    <property type="match status" value="1"/>
</dbReference>
<evidence type="ECO:0000256" key="3">
    <source>
        <dbReference type="ARBA" id="ARBA00022448"/>
    </source>
</evidence>
<comment type="subcellular location">
    <subcellularLocation>
        <location evidence="1">Membrane</location>
        <topology evidence="1">Multi-pass membrane protein</topology>
    </subcellularLocation>
</comment>
<reference evidence="9 10" key="2">
    <citation type="submission" date="2014-05" db="EMBL/GenBank/DDBJ databases">
        <title>Draft genome sequence of Halobacillus karajensis HK-03.</title>
        <authorList>
            <person name="Khelaifia S."/>
            <person name="Croce O."/>
            <person name="Lagier J.C."/>
            <person name="Raoult D."/>
        </authorList>
    </citation>
    <scope>NUCLEOTIDE SEQUENCE [LARGE SCALE GENOMIC DNA]</scope>
    <source>
        <strain evidence="9 10">HD-03</strain>
    </source>
</reference>
<keyword evidence="3" id="KW-0813">Transport</keyword>
<dbReference type="GO" id="GO:0009847">
    <property type="term" value="P:spore germination"/>
    <property type="evidence" value="ECO:0007669"/>
    <property type="project" value="InterPro"/>
</dbReference>
<evidence type="ECO:0000256" key="4">
    <source>
        <dbReference type="ARBA" id="ARBA00022544"/>
    </source>
</evidence>
<feature type="transmembrane region" description="Helical" evidence="8">
    <location>
        <begin position="148"/>
        <end position="165"/>
    </location>
</feature>